<dbReference type="Proteomes" id="UP000517916">
    <property type="component" value="Unassembled WGS sequence"/>
</dbReference>
<evidence type="ECO:0000313" key="9">
    <source>
        <dbReference type="Proteomes" id="UP000517916"/>
    </source>
</evidence>
<dbReference type="InterPro" id="IPR001789">
    <property type="entry name" value="Sig_transdc_resp-reg_receiver"/>
</dbReference>
<dbReference type="GO" id="GO:0003677">
    <property type="term" value="F:DNA binding"/>
    <property type="evidence" value="ECO:0007669"/>
    <property type="project" value="UniProtKB-KW"/>
</dbReference>
<accession>A0ABR6BL60</accession>
<dbReference type="PRINTS" id="PR00038">
    <property type="entry name" value="HTHLUXR"/>
</dbReference>
<feature type="domain" description="HTH luxR-type" evidence="6">
    <location>
        <begin position="148"/>
        <end position="213"/>
    </location>
</feature>
<keyword evidence="4" id="KW-0804">Transcription</keyword>
<keyword evidence="1 5" id="KW-0597">Phosphoprotein</keyword>
<dbReference type="PANTHER" id="PTHR43214">
    <property type="entry name" value="TWO-COMPONENT RESPONSE REGULATOR"/>
    <property type="match status" value="1"/>
</dbReference>
<dbReference type="SUPFAM" id="SSF52172">
    <property type="entry name" value="CheY-like"/>
    <property type="match status" value="1"/>
</dbReference>
<evidence type="ECO:0000256" key="3">
    <source>
        <dbReference type="ARBA" id="ARBA00023125"/>
    </source>
</evidence>
<evidence type="ECO:0000313" key="8">
    <source>
        <dbReference type="EMBL" id="MBA8927640.1"/>
    </source>
</evidence>
<feature type="domain" description="Response regulatory" evidence="7">
    <location>
        <begin position="3"/>
        <end position="121"/>
    </location>
</feature>
<organism evidence="8 9">
    <name type="scientific">Kutzneria viridogrisea</name>
    <dbReference type="NCBI Taxonomy" id="47990"/>
    <lineage>
        <taxon>Bacteria</taxon>
        <taxon>Bacillati</taxon>
        <taxon>Actinomycetota</taxon>
        <taxon>Actinomycetes</taxon>
        <taxon>Pseudonocardiales</taxon>
        <taxon>Pseudonocardiaceae</taxon>
        <taxon>Kutzneria</taxon>
    </lineage>
</organism>
<dbReference type="PROSITE" id="PS50043">
    <property type="entry name" value="HTH_LUXR_2"/>
    <property type="match status" value="1"/>
</dbReference>
<comment type="caution">
    <text evidence="8">The sequence shown here is derived from an EMBL/GenBank/DDBJ whole genome shotgun (WGS) entry which is preliminary data.</text>
</comment>
<evidence type="ECO:0000259" key="6">
    <source>
        <dbReference type="PROSITE" id="PS50043"/>
    </source>
</evidence>
<dbReference type="SMART" id="SM00448">
    <property type="entry name" value="REC"/>
    <property type="match status" value="1"/>
</dbReference>
<protein>
    <submittedName>
        <fullName evidence="8">DNA-binding NarL/FixJ family response regulator</fullName>
    </submittedName>
</protein>
<dbReference type="CDD" id="cd17535">
    <property type="entry name" value="REC_NarL-like"/>
    <property type="match status" value="1"/>
</dbReference>
<dbReference type="EMBL" id="JACJID010000003">
    <property type="protein sequence ID" value="MBA8927640.1"/>
    <property type="molecule type" value="Genomic_DNA"/>
</dbReference>
<proteinExistence type="predicted"/>
<dbReference type="CDD" id="cd06170">
    <property type="entry name" value="LuxR_C_like"/>
    <property type="match status" value="1"/>
</dbReference>
<dbReference type="SMART" id="SM00421">
    <property type="entry name" value="HTH_LUXR"/>
    <property type="match status" value="1"/>
</dbReference>
<dbReference type="PROSITE" id="PS50110">
    <property type="entry name" value="RESPONSE_REGULATORY"/>
    <property type="match status" value="1"/>
</dbReference>
<evidence type="ECO:0000256" key="2">
    <source>
        <dbReference type="ARBA" id="ARBA00023015"/>
    </source>
</evidence>
<keyword evidence="2" id="KW-0805">Transcription regulation</keyword>
<name>A0ABR6BL60_9PSEU</name>
<feature type="modified residue" description="4-aspartylphosphate" evidence="5">
    <location>
        <position position="54"/>
    </location>
</feature>
<dbReference type="InterPro" id="IPR000792">
    <property type="entry name" value="Tscrpt_reg_LuxR_C"/>
</dbReference>
<dbReference type="InterPro" id="IPR058245">
    <property type="entry name" value="NreC/VraR/RcsB-like_REC"/>
</dbReference>
<dbReference type="Pfam" id="PF00196">
    <property type="entry name" value="GerE"/>
    <property type="match status" value="1"/>
</dbReference>
<dbReference type="PANTHER" id="PTHR43214:SF24">
    <property type="entry name" value="TRANSCRIPTIONAL REGULATORY PROTEIN NARL-RELATED"/>
    <property type="match status" value="1"/>
</dbReference>
<sequence length="222" mass="23670">MIGVLVVDDQDLVRAGFAALIRAAPGLDVVGEATDGADAVRKAAATRPEVVLMDIRMPHMNGVEATERILAAAGDNPPRVLILTTFDLDEYVYSALRAGAAGFLLKDTQPERLLAAITTIAAGDMLFAPSVTRRLIEAYAKRPLASGPPPELESLTGREVEVLRLVGRSMSNSEIADHLVISEATVKTHLNRAMAKLSLSSRAQVVALAYETGLVVPRVARH</sequence>
<evidence type="ECO:0000256" key="1">
    <source>
        <dbReference type="ARBA" id="ARBA00022553"/>
    </source>
</evidence>
<dbReference type="InterPro" id="IPR039420">
    <property type="entry name" value="WalR-like"/>
</dbReference>
<keyword evidence="9" id="KW-1185">Reference proteome</keyword>
<evidence type="ECO:0000259" key="7">
    <source>
        <dbReference type="PROSITE" id="PS50110"/>
    </source>
</evidence>
<dbReference type="Gene3D" id="3.40.50.2300">
    <property type="match status" value="1"/>
</dbReference>
<evidence type="ECO:0000256" key="5">
    <source>
        <dbReference type="PROSITE-ProRule" id="PRU00169"/>
    </source>
</evidence>
<evidence type="ECO:0000256" key="4">
    <source>
        <dbReference type="ARBA" id="ARBA00023163"/>
    </source>
</evidence>
<dbReference type="Pfam" id="PF00072">
    <property type="entry name" value="Response_reg"/>
    <property type="match status" value="1"/>
</dbReference>
<keyword evidence="3 8" id="KW-0238">DNA-binding</keyword>
<dbReference type="InterPro" id="IPR011006">
    <property type="entry name" value="CheY-like_superfamily"/>
</dbReference>
<gene>
    <name evidence="8" type="ORF">BC739_004846</name>
</gene>
<reference evidence="8 9" key="1">
    <citation type="submission" date="2020-08" db="EMBL/GenBank/DDBJ databases">
        <title>Genomic Encyclopedia of Archaeal and Bacterial Type Strains, Phase II (KMG-II): from individual species to whole genera.</title>
        <authorList>
            <person name="Goeker M."/>
        </authorList>
    </citation>
    <scope>NUCLEOTIDE SEQUENCE [LARGE SCALE GENOMIC DNA]</scope>
    <source>
        <strain evidence="8 9">DSM 43850</strain>
    </source>
</reference>
<dbReference type="RefSeq" id="WP_025355211.1">
    <property type="nucleotide sequence ID" value="NZ_BAAABQ010000056.1"/>
</dbReference>